<protein>
    <submittedName>
        <fullName evidence="1">Uncharacterized protein</fullName>
    </submittedName>
</protein>
<name>A0ABT1C726_9HYPH</name>
<gene>
    <name evidence="1" type="ORF">NGM99_12585</name>
</gene>
<dbReference type="EMBL" id="JAMXQS010000006">
    <property type="protein sequence ID" value="MCO6050620.1"/>
    <property type="molecule type" value="Genomic_DNA"/>
</dbReference>
<evidence type="ECO:0000313" key="2">
    <source>
        <dbReference type="Proteomes" id="UP001205906"/>
    </source>
</evidence>
<dbReference type="Proteomes" id="UP001205906">
    <property type="component" value="Unassembled WGS sequence"/>
</dbReference>
<sequence>MRFYTLKRSADGKLFGVTAGSRDTAIEYLADLADEDLTLDVFDTIPPFLLSDQDDRAGRTRFVIPVFRRVL</sequence>
<organism evidence="1 2">
    <name type="scientific">Mesorhizobium liriopis</name>
    <dbReference type="NCBI Taxonomy" id="2953882"/>
    <lineage>
        <taxon>Bacteria</taxon>
        <taxon>Pseudomonadati</taxon>
        <taxon>Pseudomonadota</taxon>
        <taxon>Alphaproteobacteria</taxon>
        <taxon>Hyphomicrobiales</taxon>
        <taxon>Phyllobacteriaceae</taxon>
        <taxon>Mesorhizobium</taxon>
    </lineage>
</organism>
<accession>A0ABT1C726</accession>
<evidence type="ECO:0000313" key="1">
    <source>
        <dbReference type="EMBL" id="MCO6050620.1"/>
    </source>
</evidence>
<dbReference type="RefSeq" id="WP_252819423.1">
    <property type="nucleotide sequence ID" value="NZ_JAMXQS010000006.1"/>
</dbReference>
<comment type="caution">
    <text evidence="1">The sequence shown here is derived from an EMBL/GenBank/DDBJ whole genome shotgun (WGS) entry which is preliminary data.</text>
</comment>
<reference evidence="1 2" key="1">
    <citation type="submission" date="2022-06" db="EMBL/GenBank/DDBJ databases">
        <title>Mesorhizobium sp. strain RP14 Genome sequencing and assembly.</title>
        <authorList>
            <person name="Kim I."/>
        </authorList>
    </citation>
    <scope>NUCLEOTIDE SEQUENCE [LARGE SCALE GENOMIC DNA]</scope>
    <source>
        <strain evidence="2">RP14(2022)</strain>
    </source>
</reference>
<keyword evidence="2" id="KW-1185">Reference proteome</keyword>
<proteinExistence type="predicted"/>